<proteinExistence type="predicted"/>
<sequence>MPDSISLKIETNIAVAMRDGVTLYADIYR</sequence>
<reference evidence="1" key="1">
    <citation type="submission" date="2018-05" db="EMBL/GenBank/DDBJ databases">
        <authorList>
            <person name="Lanie J.A."/>
            <person name="Ng W.-L."/>
            <person name="Kazmierczak K.M."/>
            <person name="Andrzejewski T.M."/>
            <person name="Davidsen T.M."/>
            <person name="Wayne K.J."/>
            <person name="Tettelin H."/>
            <person name="Glass J.I."/>
            <person name="Rusch D."/>
            <person name="Podicherti R."/>
            <person name="Tsui H.-C.T."/>
            <person name="Winkler M.E."/>
        </authorList>
    </citation>
    <scope>NUCLEOTIDE SEQUENCE</scope>
</reference>
<organism evidence="1">
    <name type="scientific">marine metagenome</name>
    <dbReference type="NCBI Taxonomy" id="408172"/>
    <lineage>
        <taxon>unclassified sequences</taxon>
        <taxon>metagenomes</taxon>
        <taxon>ecological metagenomes</taxon>
    </lineage>
</organism>
<name>A0A382RCQ5_9ZZZZ</name>
<dbReference type="AlphaFoldDB" id="A0A382RCQ5"/>
<gene>
    <name evidence="1" type="ORF">METZ01_LOCUS348313</name>
</gene>
<protein>
    <submittedName>
        <fullName evidence="1">Uncharacterized protein</fullName>
    </submittedName>
</protein>
<evidence type="ECO:0000313" key="1">
    <source>
        <dbReference type="EMBL" id="SVC95459.1"/>
    </source>
</evidence>
<feature type="non-terminal residue" evidence="1">
    <location>
        <position position="29"/>
    </location>
</feature>
<dbReference type="EMBL" id="UINC01120770">
    <property type="protein sequence ID" value="SVC95459.1"/>
    <property type="molecule type" value="Genomic_DNA"/>
</dbReference>
<accession>A0A382RCQ5</accession>